<dbReference type="EMBL" id="AONI01000015">
    <property type="protein sequence ID" value="EPX77387.1"/>
    <property type="molecule type" value="Genomic_DNA"/>
</dbReference>
<dbReference type="Proteomes" id="UP000015351">
    <property type="component" value="Unassembled WGS sequence"/>
</dbReference>
<keyword evidence="3" id="KW-1185">Reference proteome</keyword>
<name>S9QBP5_9RHOB</name>
<proteinExistence type="predicted"/>
<reference evidence="3" key="1">
    <citation type="journal article" date="2013" name="Stand. Genomic Sci.">
        <title>Genome sequence of the Litoreibacter arenae type strain (DSM 19593(T)), a member of the Roseobacter clade isolated from sea sand.</title>
        <authorList>
            <person name="Riedel T."/>
            <person name="Fiebig A."/>
            <person name="Petersen J."/>
            <person name="Gronow S."/>
            <person name="Kyrpides N.C."/>
            <person name="Goker M."/>
            <person name="Klenk H.P."/>
        </authorList>
    </citation>
    <scope>NUCLEOTIDE SEQUENCE [LARGE SCALE GENOMIC DNA]</scope>
    <source>
        <strain evidence="3">DSM 19593</strain>
    </source>
</reference>
<dbReference type="STRING" id="1123360.thalar_03110"/>
<evidence type="ECO:0000256" key="1">
    <source>
        <dbReference type="SAM" id="MobiDB-lite"/>
    </source>
</evidence>
<dbReference type="HOGENOM" id="CLU_3312279_0_0_5"/>
<feature type="region of interest" description="Disordered" evidence="1">
    <location>
        <begin position="1"/>
        <end position="39"/>
    </location>
</feature>
<comment type="caution">
    <text evidence="2">The sequence shown here is derived from an EMBL/GenBank/DDBJ whole genome shotgun (WGS) entry which is preliminary data.</text>
</comment>
<evidence type="ECO:0000313" key="3">
    <source>
        <dbReference type="Proteomes" id="UP000015351"/>
    </source>
</evidence>
<organism evidence="2 3">
    <name type="scientific">Litoreibacter arenae DSM 19593</name>
    <dbReference type="NCBI Taxonomy" id="1123360"/>
    <lineage>
        <taxon>Bacteria</taxon>
        <taxon>Pseudomonadati</taxon>
        <taxon>Pseudomonadota</taxon>
        <taxon>Alphaproteobacteria</taxon>
        <taxon>Rhodobacterales</taxon>
        <taxon>Roseobacteraceae</taxon>
        <taxon>Litoreibacter</taxon>
    </lineage>
</organism>
<feature type="compositionally biased region" description="Polar residues" evidence="1">
    <location>
        <begin position="9"/>
        <end position="19"/>
    </location>
</feature>
<sequence>MGSRRDRALQTNYPRNSIPISVKFSRPGTENARAETGGR</sequence>
<dbReference type="AlphaFoldDB" id="S9QBP5"/>
<gene>
    <name evidence="2" type="ORF">thalar_03110</name>
</gene>
<accession>S9QBP5</accession>
<protein>
    <submittedName>
        <fullName evidence="2">Uncharacterized protein</fullName>
    </submittedName>
</protein>
<evidence type="ECO:0000313" key="2">
    <source>
        <dbReference type="EMBL" id="EPX77387.1"/>
    </source>
</evidence>